<dbReference type="PANTHER" id="PTHR21228:SF40">
    <property type="entry name" value="LD45607P"/>
    <property type="match status" value="1"/>
</dbReference>
<dbReference type="SMART" id="SM00952">
    <property type="entry name" value="RAP"/>
    <property type="match status" value="1"/>
</dbReference>
<dbReference type="EMBL" id="JAFCMP010000048">
    <property type="protein sequence ID" value="KAG5189526.1"/>
    <property type="molecule type" value="Genomic_DNA"/>
</dbReference>
<feature type="domain" description="RAP" evidence="2">
    <location>
        <begin position="474"/>
        <end position="534"/>
    </location>
</feature>
<evidence type="ECO:0000256" key="1">
    <source>
        <dbReference type="SAM" id="MobiDB-lite"/>
    </source>
</evidence>
<dbReference type="GO" id="GO:0044528">
    <property type="term" value="P:regulation of mitochondrial mRNA stability"/>
    <property type="evidence" value="ECO:0007669"/>
    <property type="project" value="TreeGrafter"/>
</dbReference>
<protein>
    <recommendedName>
        <fullName evidence="2">RAP domain-containing protein</fullName>
    </recommendedName>
</protein>
<dbReference type="Proteomes" id="UP000664859">
    <property type="component" value="Unassembled WGS sequence"/>
</dbReference>
<gene>
    <name evidence="3" type="ORF">JKP88DRAFT_301507</name>
</gene>
<dbReference type="InterPro" id="IPR050870">
    <property type="entry name" value="FAST_kinase"/>
</dbReference>
<dbReference type="GO" id="GO:0005759">
    <property type="term" value="C:mitochondrial matrix"/>
    <property type="evidence" value="ECO:0007669"/>
    <property type="project" value="TreeGrafter"/>
</dbReference>
<dbReference type="GO" id="GO:0035770">
    <property type="term" value="C:ribonucleoprotein granule"/>
    <property type="evidence" value="ECO:0007669"/>
    <property type="project" value="TreeGrafter"/>
</dbReference>
<dbReference type="GO" id="GO:0000963">
    <property type="term" value="P:mitochondrial RNA processing"/>
    <property type="evidence" value="ECO:0007669"/>
    <property type="project" value="TreeGrafter"/>
</dbReference>
<reference evidence="3" key="1">
    <citation type="submission" date="2021-02" db="EMBL/GenBank/DDBJ databases">
        <title>First Annotated Genome of the Yellow-green Alga Tribonema minus.</title>
        <authorList>
            <person name="Mahan K.M."/>
        </authorList>
    </citation>
    <scope>NUCLEOTIDE SEQUENCE</scope>
    <source>
        <strain evidence="3">UTEX B ZZ1240</strain>
    </source>
</reference>
<sequence>MQQHILKATEAGEVMSLVLRSPHECNHVNVCTALYRVAKLTDGGALAPPHDASLSRLMAVAEELLQEDRFTARHLSNLAVALARLGDPSSPLLPDIARAFAAKAASASVGELAMVLWAYATLQRREPALFDAVAQALLPRVADMAMKELCTAAWALSSADHYNQALMEALAGAFKAQAAGAARAGGGVRALPQDLSMLAWAFSHMSDSRWTLQPCAVELLQQAIEPQVLATLRRFRPPDLAQLATAMARLSYDSEPLLRGICSASLLQLDAFSSRELNALLLAMAKASLDFSDEELLRELPRHVNRQLAARKFTRQELVNMAWSMAVLDVVDAQLLNAILTTVQGMGPLPDRELHQVHQVCLVFAERVPEAFRGVDGELLQSARDAWRAEKRREKQSSARHLDVSKCLALMGVEHRNESEHDIDIEHRNESEHDIDIEVVGVGLRLMSSDNDNNEDSSAQQASPSEDDHVPLRVAIEVDGPGHFTCNSRRSLGHTVLKHRILAQLGWTVVQVPFYHWDRIPFWASMERKRYLQRKLGITRTIHFGARDWSTYRPIGAGQKSTRFD</sequence>
<proteinExistence type="predicted"/>
<feature type="region of interest" description="Disordered" evidence="1">
    <location>
        <begin position="448"/>
        <end position="469"/>
    </location>
</feature>
<dbReference type="OrthoDB" id="45226at2759"/>
<dbReference type="AlphaFoldDB" id="A0A835ZAE4"/>
<dbReference type="GO" id="GO:0003723">
    <property type="term" value="F:RNA binding"/>
    <property type="evidence" value="ECO:0007669"/>
    <property type="project" value="TreeGrafter"/>
</dbReference>
<evidence type="ECO:0000313" key="3">
    <source>
        <dbReference type="EMBL" id="KAG5189526.1"/>
    </source>
</evidence>
<evidence type="ECO:0000259" key="2">
    <source>
        <dbReference type="PROSITE" id="PS51286"/>
    </source>
</evidence>
<evidence type="ECO:0000313" key="4">
    <source>
        <dbReference type="Proteomes" id="UP000664859"/>
    </source>
</evidence>
<dbReference type="PANTHER" id="PTHR21228">
    <property type="entry name" value="FAST LEU-RICH DOMAIN-CONTAINING"/>
    <property type="match status" value="1"/>
</dbReference>
<name>A0A835ZAE4_9STRA</name>
<comment type="caution">
    <text evidence="3">The sequence shown here is derived from an EMBL/GenBank/DDBJ whole genome shotgun (WGS) entry which is preliminary data.</text>
</comment>
<dbReference type="Pfam" id="PF08373">
    <property type="entry name" value="RAP"/>
    <property type="match status" value="1"/>
</dbReference>
<accession>A0A835ZAE4</accession>
<dbReference type="PROSITE" id="PS51286">
    <property type="entry name" value="RAP"/>
    <property type="match status" value="1"/>
</dbReference>
<dbReference type="InterPro" id="IPR013584">
    <property type="entry name" value="RAP"/>
</dbReference>
<keyword evidence="4" id="KW-1185">Reference proteome</keyword>
<organism evidence="3 4">
    <name type="scientific">Tribonema minus</name>
    <dbReference type="NCBI Taxonomy" id="303371"/>
    <lineage>
        <taxon>Eukaryota</taxon>
        <taxon>Sar</taxon>
        <taxon>Stramenopiles</taxon>
        <taxon>Ochrophyta</taxon>
        <taxon>PX clade</taxon>
        <taxon>Xanthophyceae</taxon>
        <taxon>Tribonematales</taxon>
        <taxon>Tribonemataceae</taxon>
        <taxon>Tribonema</taxon>
    </lineage>
</organism>